<dbReference type="Pfam" id="PF14694">
    <property type="entry name" value="LINES_N"/>
    <property type="match status" value="1"/>
</dbReference>
<dbReference type="InterPro" id="IPR032794">
    <property type="entry name" value="LINES_N"/>
</dbReference>
<gene>
    <name evidence="2" type="ORF">HNAJ_LOCUS4024</name>
</gene>
<organism evidence="4">
    <name type="scientific">Rodentolepis nana</name>
    <name type="common">Dwarf tapeworm</name>
    <name type="synonym">Hymenolepis nana</name>
    <dbReference type="NCBI Taxonomy" id="102285"/>
    <lineage>
        <taxon>Eukaryota</taxon>
        <taxon>Metazoa</taxon>
        <taxon>Spiralia</taxon>
        <taxon>Lophotrochozoa</taxon>
        <taxon>Platyhelminthes</taxon>
        <taxon>Cestoda</taxon>
        <taxon>Eucestoda</taxon>
        <taxon>Cyclophyllidea</taxon>
        <taxon>Hymenolepididae</taxon>
        <taxon>Rodentolepis</taxon>
    </lineage>
</organism>
<sequence length="426" mass="49116">MNDEEQFKTACVEVYKCAYQHFGGEELPESRDKCICNALSWITLSNSPPLRILGQKLIRRVLFLQAYHEHIVREILQRIDVHEPICLLELLTASPPSDHILQALHPHWPKIRRYFIQLLDYQCTEERVSNIQDMFKFWKRCLKATMAARGHLASELICLLNETVALLRGILALGAPAVSLLGCFNLLQKLVEIVCFDTWTFGLKLKRPGFVNDQLYNEVLSLLVDLKSASRVSSSDVEYFELEKFEILSTYVIARALYAYGEHPKLLARWLSIEAEQIIEMYAEDDVILFRMLITLLMIENKHLKSLGKNKSSIASAHDLFANMLKWINFDRHVIVDWLVSPETDCLTYLLAYTKRLGAASNKEIAPEYRDLWRPSDKWLEKHGEDVNTLFSEIVQSLTTLNFNNSLPFSPELLIANINNAKEILM</sequence>
<reference evidence="2 3" key="2">
    <citation type="submission" date="2018-11" db="EMBL/GenBank/DDBJ databases">
        <authorList>
            <consortium name="Pathogen Informatics"/>
        </authorList>
    </citation>
    <scope>NUCLEOTIDE SEQUENCE [LARGE SCALE GENOMIC DNA]</scope>
</reference>
<feature type="domain" description="Protein Lines N-terminal" evidence="1">
    <location>
        <begin position="314"/>
        <end position="357"/>
    </location>
</feature>
<protein>
    <submittedName>
        <fullName evidence="4">LINES_N domain-containing protein</fullName>
    </submittedName>
</protein>
<evidence type="ECO:0000259" key="1">
    <source>
        <dbReference type="Pfam" id="PF14694"/>
    </source>
</evidence>
<evidence type="ECO:0000313" key="3">
    <source>
        <dbReference type="Proteomes" id="UP000278807"/>
    </source>
</evidence>
<dbReference type="WBParaSite" id="HNAJ_0000402601-mRNA-1">
    <property type="protein sequence ID" value="HNAJ_0000402601-mRNA-1"/>
    <property type="gene ID" value="HNAJ_0000402601"/>
</dbReference>
<dbReference type="EMBL" id="UZAE01002598">
    <property type="protein sequence ID" value="VDN99883.1"/>
    <property type="molecule type" value="Genomic_DNA"/>
</dbReference>
<accession>A0A0R3TAD7</accession>
<reference evidence="4" key="1">
    <citation type="submission" date="2017-02" db="UniProtKB">
        <authorList>
            <consortium name="WormBaseParasite"/>
        </authorList>
    </citation>
    <scope>IDENTIFICATION</scope>
</reference>
<dbReference type="AlphaFoldDB" id="A0A0R3TAD7"/>
<dbReference type="OrthoDB" id="8251209at2759"/>
<evidence type="ECO:0000313" key="2">
    <source>
        <dbReference type="EMBL" id="VDN99883.1"/>
    </source>
</evidence>
<proteinExistence type="predicted"/>
<evidence type="ECO:0000313" key="4">
    <source>
        <dbReference type="WBParaSite" id="HNAJ_0000402601-mRNA-1"/>
    </source>
</evidence>
<name>A0A0R3TAD7_RODNA</name>
<keyword evidence="3" id="KW-1185">Reference proteome</keyword>
<dbReference type="Proteomes" id="UP000278807">
    <property type="component" value="Unassembled WGS sequence"/>
</dbReference>